<dbReference type="GO" id="GO:0006355">
    <property type="term" value="P:regulation of DNA-templated transcription"/>
    <property type="evidence" value="ECO:0007669"/>
    <property type="project" value="InterPro"/>
</dbReference>
<evidence type="ECO:0000313" key="2">
    <source>
        <dbReference type="EMBL" id="BBU80732.1"/>
    </source>
</evidence>
<organism evidence="2 3">
    <name type="scientific">Escherichia coli</name>
    <dbReference type="NCBI Taxonomy" id="562"/>
    <lineage>
        <taxon>Bacteria</taxon>
        <taxon>Pseudomonadati</taxon>
        <taxon>Pseudomonadota</taxon>
        <taxon>Gammaproteobacteria</taxon>
        <taxon>Enterobacterales</taxon>
        <taxon>Enterobacteriaceae</taxon>
        <taxon>Escherichia</taxon>
    </lineage>
</organism>
<dbReference type="CDD" id="cd00093">
    <property type="entry name" value="HTH_XRE"/>
    <property type="match status" value="1"/>
</dbReference>
<dbReference type="PANTHER" id="PTHR40455">
    <property type="entry name" value="ANTITOXIN HIGA"/>
    <property type="match status" value="1"/>
</dbReference>
<reference evidence="2 3" key="1">
    <citation type="submission" date="2020-01" db="EMBL/GenBank/DDBJ databases">
        <title>Dynamics of blaIMP-6 dissemination in carbapenem resistant Enterobacteriacea isolated from regional surveillance in Osaka, Japan.</title>
        <authorList>
            <person name="Abe R."/>
            <person name="Akeda Y."/>
            <person name="Sugawara Y."/>
            <person name="Yamamoto N."/>
            <person name="Tomono K."/>
            <person name="Takeuchi D."/>
            <person name="Kawahara R."/>
            <person name="Hamada S."/>
        </authorList>
    </citation>
    <scope>NUCLEOTIDE SEQUENCE [LARGE SCALE GENOMIC DNA]</scope>
    <source>
        <strain evidence="2 3">E300</strain>
    </source>
</reference>
<dbReference type="Gene3D" id="1.10.260.40">
    <property type="entry name" value="lambda repressor-like DNA-binding domains"/>
    <property type="match status" value="1"/>
</dbReference>
<dbReference type="AlphaFoldDB" id="A0A8S0FKM9"/>
<sequence>MIAIADILQAGEKLTAVAPFLAGIQNEEQYTQALELVDHLLLNDPENPLLDLVCAKITAWEESAPEFVEFNAMAQAMPGGIAVIRTLMDQYGLSGVFYHIEALTLSDLPEIGSKSMVSRVLSGKRKLTLEHAKKLATRFGISPALFID</sequence>
<dbReference type="Proteomes" id="UP000467488">
    <property type="component" value="Chromosome"/>
</dbReference>
<dbReference type="InterPro" id="IPR001387">
    <property type="entry name" value="Cro/C1-type_HTH"/>
</dbReference>
<dbReference type="Pfam" id="PF01381">
    <property type="entry name" value="HTH_3"/>
    <property type="match status" value="1"/>
</dbReference>
<dbReference type="SUPFAM" id="SSF47413">
    <property type="entry name" value="lambda repressor-like DNA-binding domains"/>
    <property type="match status" value="1"/>
</dbReference>
<dbReference type="PANTHER" id="PTHR40455:SF1">
    <property type="entry name" value="ANTITOXIN HIGA"/>
    <property type="match status" value="1"/>
</dbReference>
<feature type="domain" description="HTH cro/C1-type" evidence="1">
    <location>
        <begin position="113"/>
        <end position="146"/>
    </location>
</feature>
<accession>A0A8S0FKM9</accession>
<name>A0A8S0FKM9_ECOLX</name>
<gene>
    <name evidence="2" type="primary">higA</name>
    <name evidence="2" type="ORF">EIMP300_21320</name>
</gene>
<proteinExistence type="predicted"/>
<dbReference type="PROSITE" id="PS50943">
    <property type="entry name" value="HTH_CROC1"/>
    <property type="match status" value="1"/>
</dbReference>
<protein>
    <submittedName>
        <fullName evidence="2">Antitoxin HigA</fullName>
    </submittedName>
</protein>
<evidence type="ECO:0000313" key="3">
    <source>
        <dbReference type="Proteomes" id="UP000467488"/>
    </source>
</evidence>
<dbReference type="GO" id="GO:0001046">
    <property type="term" value="F:core promoter sequence-specific DNA binding"/>
    <property type="evidence" value="ECO:0007669"/>
    <property type="project" value="TreeGrafter"/>
</dbReference>
<dbReference type="EMBL" id="AP022360">
    <property type="protein sequence ID" value="BBU80732.1"/>
    <property type="molecule type" value="Genomic_DNA"/>
</dbReference>
<dbReference type="SMART" id="SM00530">
    <property type="entry name" value="HTH_XRE"/>
    <property type="match status" value="1"/>
</dbReference>
<evidence type="ECO:0000259" key="1">
    <source>
        <dbReference type="PROSITE" id="PS50943"/>
    </source>
</evidence>
<dbReference type="InterPro" id="IPR010982">
    <property type="entry name" value="Lambda_DNA-bd_dom_sf"/>
</dbReference>
<dbReference type="InterPro" id="IPR039060">
    <property type="entry name" value="Antitox_HigA"/>
</dbReference>